<dbReference type="EMBL" id="CABIKO010000006">
    <property type="protein sequence ID" value="VVA12895.1"/>
    <property type="molecule type" value="Genomic_DNA"/>
</dbReference>
<feature type="compositionally biased region" description="Basic residues" evidence="1">
    <location>
        <begin position="1"/>
        <end position="11"/>
    </location>
</feature>
<dbReference type="InterPro" id="IPR039313">
    <property type="entry name" value="HIT4"/>
</dbReference>
<gene>
    <name evidence="2" type="ORF">ALMOND_2B023611</name>
</gene>
<evidence type="ECO:0000313" key="2">
    <source>
        <dbReference type="EMBL" id="VVA12895.1"/>
    </source>
</evidence>
<dbReference type="GO" id="GO:1900034">
    <property type="term" value="P:regulation of cellular response to heat"/>
    <property type="evidence" value="ECO:0007669"/>
    <property type="project" value="InterPro"/>
</dbReference>
<dbReference type="PANTHER" id="PTHR33704:SF1">
    <property type="entry name" value="PROTEIN HEAT INTOLERANT 4-RELATED"/>
    <property type="match status" value="1"/>
</dbReference>
<dbReference type="PANTHER" id="PTHR33704">
    <property type="entry name" value="PROTEIN HEAT INTOLERANT 4-RELATED"/>
    <property type="match status" value="1"/>
</dbReference>
<proteinExistence type="predicted"/>
<reference evidence="3" key="1">
    <citation type="journal article" date="2020" name="Plant J.">
        <title>Transposons played a major role in the diversification between the closely related almond and peach genomes: results from the almond genome sequence.</title>
        <authorList>
            <person name="Alioto T."/>
            <person name="Alexiou K.G."/>
            <person name="Bardil A."/>
            <person name="Barteri F."/>
            <person name="Castanera R."/>
            <person name="Cruz F."/>
            <person name="Dhingra A."/>
            <person name="Duval H."/>
            <person name="Fernandez I Marti A."/>
            <person name="Frias L."/>
            <person name="Galan B."/>
            <person name="Garcia J.L."/>
            <person name="Howad W."/>
            <person name="Gomez-Garrido J."/>
            <person name="Gut M."/>
            <person name="Julca I."/>
            <person name="Morata J."/>
            <person name="Puigdomenech P."/>
            <person name="Ribeca P."/>
            <person name="Rubio Cabetas M.J."/>
            <person name="Vlasova A."/>
            <person name="Wirthensohn M."/>
            <person name="Garcia-Mas J."/>
            <person name="Gabaldon T."/>
            <person name="Casacuberta J.M."/>
            <person name="Arus P."/>
        </authorList>
    </citation>
    <scope>NUCLEOTIDE SEQUENCE [LARGE SCALE GENOMIC DNA]</scope>
    <source>
        <strain evidence="3">cv. Texas</strain>
    </source>
</reference>
<accession>A0A5E4EB58</accession>
<organism evidence="2 3">
    <name type="scientific">Prunus dulcis</name>
    <name type="common">Almond</name>
    <name type="synonym">Amygdalus dulcis</name>
    <dbReference type="NCBI Taxonomy" id="3755"/>
    <lineage>
        <taxon>Eukaryota</taxon>
        <taxon>Viridiplantae</taxon>
        <taxon>Streptophyta</taxon>
        <taxon>Embryophyta</taxon>
        <taxon>Tracheophyta</taxon>
        <taxon>Spermatophyta</taxon>
        <taxon>Magnoliopsida</taxon>
        <taxon>eudicotyledons</taxon>
        <taxon>Gunneridae</taxon>
        <taxon>Pentapetalae</taxon>
        <taxon>rosids</taxon>
        <taxon>fabids</taxon>
        <taxon>Rosales</taxon>
        <taxon>Rosaceae</taxon>
        <taxon>Amygdaloideae</taxon>
        <taxon>Amygdaleae</taxon>
        <taxon>Prunus</taxon>
    </lineage>
</organism>
<name>A0A5E4EB58_PRUDU</name>
<evidence type="ECO:0000256" key="1">
    <source>
        <dbReference type="SAM" id="MobiDB-lite"/>
    </source>
</evidence>
<feature type="region of interest" description="Disordered" evidence="1">
    <location>
        <begin position="1"/>
        <end position="50"/>
    </location>
</feature>
<evidence type="ECO:0000313" key="3">
    <source>
        <dbReference type="Proteomes" id="UP000327085"/>
    </source>
</evidence>
<dbReference type="InParanoid" id="A0A5E4EB58"/>
<sequence length="321" mass="37413">MGKRGGAKRKAGHIEMEEATHLNKPSKQDTARPLPKRRRLKEKPCNSDEPRNLEDLWKAAFPVCTSWYHVDSVYNEFKWDFSHLEQAFQEGGKLHHHEINANNDNNKKFYLFGTTEIHKQDVGEYVLIPVVVAIVSASPPCHQLGFDVTDYDMPGANERVIIPMKKLKMDWIPYIPVHKRQAKVERLMKRSPQIFVLGCTQRKVALEHINSDRCLKIQYSVPCLHDHRHDGNEVDKTNTRPLSPLREFLLEQVIQEDEFLPQERKDFLMGYVREQLFEAKRAANKKPTIYKFYPLPTPHTPRLRHKFAGINNFCPDADEVL</sequence>
<protein>
    <submittedName>
        <fullName evidence="2">PREDICTED: ATP/GTP binding</fullName>
    </submittedName>
</protein>
<dbReference type="Proteomes" id="UP000327085">
    <property type="component" value="Chromosome 6"/>
</dbReference>
<dbReference type="AlphaFoldDB" id="A0A5E4EB58"/>
<feature type="compositionally biased region" description="Basic and acidic residues" evidence="1">
    <location>
        <begin position="12"/>
        <end position="30"/>
    </location>
</feature>
<dbReference type="Gramene" id="VVA12895">
    <property type="protein sequence ID" value="VVA12895"/>
    <property type="gene ID" value="Prudul26B023611"/>
</dbReference>